<dbReference type="KEGG" id="pdf:CD630DERM_14290"/>
<reference evidence="3" key="1">
    <citation type="submission" date="2014-07" db="EMBL/GenBank/DDBJ databases">
        <authorList>
            <person name="Monot Marc"/>
        </authorList>
    </citation>
    <scope>NUCLEOTIDE SEQUENCE</scope>
    <source>
        <strain evidence="4">7032989</strain>
        <strain evidence="2">7032994</strain>
    </source>
</reference>
<organism evidence="3">
    <name type="scientific">Clostridioides difficile</name>
    <name type="common">Peptoclostridium difficile</name>
    <dbReference type="NCBI Taxonomy" id="1496"/>
    <lineage>
        <taxon>Bacteria</taxon>
        <taxon>Bacillati</taxon>
        <taxon>Bacillota</taxon>
        <taxon>Clostridia</taxon>
        <taxon>Peptostreptococcales</taxon>
        <taxon>Peptostreptococcaceae</taxon>
        <taxon>Clostridioides</taxon>
    </lineage>
</organism>
<evidence type="ECO:0000313" key="4">
    <source>
        <dbReference type="EMBL" id="CDT21008.1"/>
    </source>
</evidence>
<dbReference type="EMBL" id="CAADAN010000007">
    <property type="protein sequence ID" value="VFD32683.1"/>
    <property type="molecule type" value="Genomic_DNA"/>
</dbReference>
<dbReference type="EMBL" id="DAEPXK010000005">
    <property type="protein sequence ID" value="HBH1541227.1"/>
    <property type="molecule type" value="Genomic_DNA"/>
</dbReference>
<dbReference type="SMR" id="A0A031WER9"/>
<dbReference type="RefSeq" id="WP_003438593.1">
    <property type="nucleotide sequence ID" value="NZ_AP031492.1"/>
</dbReference>
<dbReference type="EMBL" id="LK933005">
    <property type="protein sequence ID" value="CDT21008.1"/>
    <property type="molecule type" value="Genomic_DNA"/>
</dbReference>
<dbReference type="EMBL" id="LK932394">
    <property type="protein sequence ID" value="CDS86400.1"/>
    <property type="molecule type" value="Genomic_DNA"/>
</dbReference>
<reference evidence="5" key="4">
    <citation type="submission" date="2021-06" db="EMBL/GenBank/DDBJ databases">
        <authorList>
            <consortium name="NCBI Pathogen Detection Project"/>
        </authorList>
    </citation>
    <scope>NUCLEOTIDE SEQUENCE</scope>
    <source>
        <strain evidence="5">HN1000</strain>
    </source>
</reference>
<feature type="domain" description="N-acetyltransferase" evidence="1">
    <location>
        <begin position="131"/>
        <end position="261"/>
    </location>
</feature>
<evidence type="ECO:0000313" key="7">
    <source>
        <dbReference type="EMBL" id="VFD32683.1"/>
    </source>
</evidence>
<evidence type="ECO:0000313" key="6">
    <source>
        <dbReference type="EMBL" id="SJR84236.1"/>
    </source>
</evidence>
<accession>A0A031WER9</accession>
<dbReference type="EMBL" id="LK932511">
    <property type="protein sequence ID" value="CDS86854.1"/>
    <property type="molecule type" value="Genomic_DNA"/>
</dbReference>
<keyword evidence="3" id="KW-0808">Transferase</keyword>
<dbReference type="PROSITE" id="PS51186">
    <property type="entry name" value="GNAT"/>
    <property type="match status" value="1"/>
</dbReference>
<keyword evidence="3" id="KW-0012">Acyltransferase</keyword>
<dbReference type="Proteomes" id="UP000878956">
    <property type="component" value="Unassembled WGS sequence"/>
</dbReference>
<proteinExistence type="predicted"/>
<dbReference type="SUPFAM" id="SSF55729">
    <property type="entry name" value="Acyl-CoA N-acyltransferases (Nat)"/>
    <property type="match status" value="1"/>
</dbReference>
<dbReference type="AlphaFoldDB" id="A0A031WER9"/>
<dbReference type="InterPro" id="IPR027365">
    <property type="entry name" value="GNAT_acetyltra_YdfB-like"/>
</dbReference>
<name>A0A031WER9_CLODI</name>
<reference evidence="5" key="2">
    <citation type="journal article" date="2018" name="Genome Biol.">
        <title>SKESA: strategic k-mer extension for scrupulous assemblies.</title>
        <authorList>
            <person name="Souvorov A."/>
            <person name="Agarwala R."/>
            <person name="Lipman D.J."/>
        </authorList>
    </citation>
    <scope>NUCLEOTIDE SEQUENCE</scope>
    <source>
        <strain evidence="5">HN1000</strain>
    </source>
</reference>
<reference evidence="7 9" key="3">
    <citation type="submission" date="2019-02" db="EMBL/GenBank/DDBJ databases">
        <authorList>
            <consortium name="Pathogen Informatics"/>
        </authorList>
    </citation>
    <scope>NUCLEOTIDE SEQUENCE [LARGE SCALE GENOMIC DNA]</scope>
    <source>
        <strain evidence="9">clo34</strain>
        <strain evidence="7">Clo34</strain>
        <strain evidence="6 8">VRECD0157</strain>
    </source>
</reference>
<dbReference type="GO" id="GO:0016747">
    <property type="term" value="F:acyltransferase activity, transferring groups other than amino-acyl groups"/>
    <property type="evidence" value="ECO:0007669"/>
    <property type="project" value="InterPro"/>
</dbReference>
<evidence type="ECO:0000259" key="1">
    <source>
        <dbReference type="PROSITE" id="PS51186"/>
    </source>
</evidence>
<dbReference type="InterPro" id="IPR000182">
    <property type="entry name" value="GNAT_dom"/>
</dbReference>
<sequence>MIVKIDNTLEKEFWQYVSHEESLNLFIIGYVENYGFSSQYQDIWSQVEDGNITSIILKNKSTLIIYSFKNNFNIGEMKNHIKDLDVESISGKKCVIDRLISKYKDFYEKLDNKFCVLKEIKEIDFSNMKEYKIENAQEKDIDEIGKLLNRSDYKVSKNYIEERKVHLKEGNVRAYFIRNDDTMISTVSTGMETSFLAMVVSVSTDKRYRGKGLASYMVYNLSKELLLEGKVPCLFYNNDVAGKIYHNIGYKEINEWTILFK</sequence>
<evidence type="ECO:0000313" key="5">
    <source>
        <dbReference type="EMBL" id="HBH1541227.1"/>
    </source>
</evidence>
<dbReference type="Proteomes" id="UP000411588">
    <property type="component" value="Unassembled WGS sequence"/>
</dbReference>
<gene>
    <name evidence="4" type="ORF">BN1095_340181</name>
    <name evidence="3" type="ORF">BN1096_580005</name>
    <name evidence="2" type="ORF">BN1097_560004</name>
    <name evidence="5" type="ORF">KRM00_000685</name>
    <name evidence="7" type="ORF">SAMEA1402399_02167</name>
    <name evidence="6" type="ORF">SAMEA3375112_00337</name>
</gene>
<dbReference type="Gene3D" id="3.40.630.30">
    <property type="match status" value="1"/>
</dbReference>
<evidence type="ECO:0000313" key="9">
    <source>
        <dbReference type="Proteomes" id="UP000411588"/>
    </source>
</evidence>
<dbReference type="InterPro" id="IPR016181">
    <property type="entry name" value="Acyl_CoA_acyltransferase"/>
</dbReference>
<evidence type="ECO:0000313" key="3">
    <source>
        <dbReference type="EMBL" id="CDS86854.1"/>
    </source>
</evidence>
<dbReference type="Pfam" id="PF12746">
    <property type="entry name" value="GNAT_acetyltran"/>
    <property type="match status" value="1"/>
</dbReference>
<protein>
    <submittedName>
        <fullName evidence="3 7">Acyl-CoA N-acyltransferase</fullName>
    </submittedName>
    <submittedName>
        <fullName evidence="5">GNAT family N-acetyltransferase</fullName>
    </submittedName>
    <submittedName>
        <fullName evidence="6">Predicted acetyltransferase</fullName>
    </submittedName>
</protein>
<evidence type="ECO:0000313" key="2">
    <source>
        <dbReference type="EMBL" id="CDS86400.1"/>
    </source>
</evidence>
<evidence type="ECO:0000313" key="8">
    <source>
        <dbReference type="Proteomes" id="UP000189137"/>
    </source>
</evidence>
<dbReference type="Proteomes" id="UP000189137">
    <property type="component" value="Unassembled WGS sequence"/>
</dbReference>
<dbReference type="PATRIC" id="fig|1496.897.peg.1910"/>
<dbReference type="EMBL" id="FUPS01000001">
    <property type="protein sequence ID" value="SJR84236.1"/>
    <property type="molecule type" value="Genomic_DNA"/>
</dbReference>